<feature type="transmembrane region" description="Helical" evidence="1">
    <location>
        <begin position="15"/>
        <end position="38"/>
    </location>
</feature>
<feature type="domain" description="DUF8175" evidence="2">
    <location>
        <begin position="48"/>
        <end position="238"/>
    </location>
</feature>
<dbReference type="Proteomes" id="UP000092582">
    <property type="component" value="Plasmid pP27867_2"/>
</dbReference>
<geneLocation type="plasmid" evidence="4">
    <name>pp27867_2</name>
</geneLocation>
<proteinExistence type="predicted"/>
<dbReference type="AlphaFoldDB" id="A0A1B1BQH3"/>
<keyword evidence="1" id="KW-0472">Membrane</keyword>
<reference evidence="3 4" key="1">
    <citation type="submission" date="2016-06" db="EMBL/GenBank/DDBJ databases">
        <title>Genome sequencing of Cryobacterium arcticum PAMC 27867.</title>
        <authorList>
            <person name="Lee J."/>
            <person name="Kim O.-S."/>
        </authorList>
    </citation>
    <scope>NUCLEOTIDE SEQUENCE [LARGE SCALE GENOMIC DNA]</scope>
    <source>
        <strain evidence="3 4">PAMC 27867</strain>
        <plasmid evidence="4">pp27867_2</plasmid>
    </source>
</reference>
<organism evidence="3 4">
    <name type="scientific">Cryobacterium arcticum</name>
    <dbReference type="NCBI Taxonomy" id="670052"/>
    <lineage>
        <taxon>Bacteria</taxon>
        <taxon>Bacillati</taxon>
        <taxon>Actinomycetota</taxon>
        <taxon>Actinomycetes</taxon>
        <taxon>Micrococcales</taxon>
        <taxon>Microbacteriaceae</taxon>
        <taxon>Cryobacterium</taxon>
    </lineage>
</organism>
<keyword evidence="4" id="KW-1185">Reference proteome</keyword>
<name>A0A1B1BQH3_9MICO</name>
<dbReference type="InterPro" id="IPR058488">
    <property type="entry name" value="DUF8175"/>
</dbReference>
<keyword evidence="1" id="KW-1133">Transmembrane helix</keyword>
<evidence type="ECO:0000313" key="4">
    <source>
        <dbReference type="Proteomes" id="UP000092582"/>
    </source>
</evidence>
<dbReference type="KEGG" id="cart:PA27867_3960"/>
<dbReference type="Pfam" id="PF26526">
    <property type="entry name" value="DUF8175"/>
    <property type="match status" value="1"/>
</dbReference>
<protein>
    <recommendedName>
        <fullName evidence="2">DUF8175 domain-containing protein</fullName>
    </recommendedName>
</protein>
<accession>A0A1B1BQH3</accession>
<gene>
    <name evidence="3" type="ORF">PA27867_3960</name>
</gene>
<keyword evidence="3" id="KW-0614">Plasmid</keyword>
<evidence type="ECO:0000259" key="2">
    <source>
        <dbReference type="Pfam" id="PF26526"/>
    </source>
</evidence>
<dbReference type="OrthoDB" id="4428031at2"/>
<evidence type="ECO:0000313" key="3">
    <source>
        <dbReference type="EMBL" id="ANP74867.1"/>
    </source>
</evidence>
<evidence type="ECO:0000256" key="1">
    <source>
        <dbReference type="SAM" id="Phobius"/>
    </source>
</evidence>
<keyword evidence="1" id="KW-0812">Transmembrane</keyword>
<dbReference type="RefSeq" id="WP_066600694.1">
    <property type="nucleotide sequence ID" value="NZ_CP016284.1"/>
</dbReference>
<sequence>MSSAEPKSPFRSRGFIAAAIVIGVIVLAAIVVLVGGLFRDDNDTASAPTATTTATPTVDEADVSICGLPGHDTENTLTAAPTNEWELVGTVAAPTDPNGAGPGVVDDGIRSCYSHTAKGALFAVVNYFALASDARNSSALFDLVEPGKGRDAAIAAQAAEPITSAGTRLQVAGFRINSYDGQEAVVDVAWSVTSQGGALVSFPMVMHWAEGDWKIVLTDEGTFPYTSSALTNLGGYLPWAGV</sequence>
<dbReference type="EMBL" id="CP016284">
    <property type="protein sequence ID" value="ANP74867.1"/>
    <property type="molecule type" value="Genomic_DNA"/>
</dbReference>